<organism evidence="2 3">
    <name type="scientific">Enterocloster aldenensis</name>
    <dbReference type="NCBI Taxonomy" id="358742"/>
    <lineage>
        <taxon>Bacteria</taxon>
        <taxon>Bacillati</taxon>
        <taxon>Bacillota</taxon>
        <taxon>Clostridia</taxon>
        <taxon>Lachnospirales</taxon>
        <taxon>Lachnospiraceae</taxon>
        <taxon>Enterocloster</taxon>
    </lineage>
</organism>
<sequence length="191" mass="20459">MYMDFYRKTGKWAVLLTAALTACMIGGCGGKEPAPSAATPAETSAKAEESTGNPGMPNPMEEVDDVLAFEKIGVHMVLPEEAVDSSYFIINGEVADIHFTFNDIGYTYRASDTAEDFAGIFERFKDGVINETAGSGGQVAEIQIKTTESGGRLAAWEWGSTKYTLYTASQVEDGEISSLAVTLAELGENEK</sequence>
<feature type="compositionally biased region" description="Low complexity" evidence="1">
    <location>
        <begin position="33"/>
        <end position="44"/>
    </location>
</feature>
<proteinExistence type="predicted"/>
<name>A0ABX2HKZ5_9FIRM</name>
<dbReference type="EMBL" id="JAAITT010000012">
    <property type="protein sequence ID" value="NSJ49090.1"/>
    <property type="molecule type" value="Genomic_DNA"/>
</dbReference>
<accession>A0ABX2HKZ5</accession>
<dbReference type="PROSITE" id="PS51257">
    <property type="entry name" value="PROKAR_LIPOPROTEIN"/>
    <property type="match status" value="1"/>
</dbReference>
<dbReference type="Proteomes" id="UP000669239">
    <property type="component" value="Unassembled WGS sequence"/>
</dbReference>
<evidence type="ECO:0000313" key="2">
    <source>
        <dbReference type="EMBL" id="NSJ49090.1"/>
    </source>
</evidence>
<keyword evidence="3" id="KW-1185">Reference proteome</keyword>
<feature type="region of interest" description="Disordered" evidence="1">
    <location>
        <begin position="33"/>
        <end position="59"/>
    </location>
</feature>
<evidence type="ECO:0000256" key="1">
    <source>
        <dbReference type="SAM" id="MobiDB-lite"/>
    </source>
</evidence>
<protein>
    <recommendedName>
        <fullName evidence="4">DUF4367 domain-containing protein</fullName>
    </recommendedName>
</protein>
<gene>
    <name evidence="2" type="ORF">G5B36_10305</name>
</gene>
<evidence type="ECO:0000313" key="3">
    <source>
        <dbReference type="Proteomes" id="UP000669239"/>
    </source>
</evidence>
<comment type="caution">
    <text evidence="2">The sequence shown here is derived from an EMBL/GenBank/DDBJ whole genome shotgun (WGS) entry which is preliminary data.</text>
</comment>
<evidence type="ECO:0008006" key="4">
    <source>
        <dbReference type="Google" id="ProtNLM"/>
    </source>
</evidence>
<reference evidence="2 3" key="1">
    <citation type="journal article" date="2020" name="Cell Host Microbe">
        <title>Functional and Genomic Variation between Human-Derived Isolates of Lachnospiraceae Reveals Inter- and Intra-Species Diversity.</title>
        <authorList>
            <person name="Sorbara M.T."/>
            <person name="Littmann E.R."/>
            <person name="Fontana E."/>
            <person name="Moody T.U."/>
            <person name="Kohout C.E."/>
            <person name="Gjonbalaj M."/>
            <person name="Eaton V."/>
            <person name="Seok R."/>
            <person name="Leiner I.M."/>
            <person name="Pamer E.G."/>
        </authorList>
    </citation>
    <scope>NUCLEOTIDE SEQUENCE [LARGE SCALE GENOMIC DNA]</scope>
    <source>
        <strain evidence="2 3">MSK.1.17</strain>
    </source>
</reference>